<dbReference type="Pfam" id="PF00576">
    <property type="entry name" value="Transthyretin"/>
    <property type="match status" value="1"/>
</dbReference>
<comment type="caution">
    <text evidence="2">The sequence shown here is derived from an EMBL/GenBank/DDBJ whole genome shotgun (WGS) entry which is preliminary data.</text>
</comment>
<keyword evidence="2" id="KW-0378">Hydrolase</keyword>
<evidence type="ECO:0000313" key="2">
    <source>
        <dbReference type="EMBL" id="MBO4162010.1"/>
    </source>
</evidence>
<dbReference type="InterPro" id="IPR036817">
    <property type="entry name" value="Transthyretin/HIU_hydrolase_sf"/>
</dbReference>
<dbReference type="InterPro" id="IPR023416">
    <property type="entry name" value="Transthyretin/HIU_hydrolase_d"/>
</dbReference>
<dbReference type="EMBL" id="JAGFWR010000006">
    <property type="protein sequence ID" value="MBO4162010.1"/>
    <property type="molecule type" value="Genomic_DNA"/>
</dbReference>
<dbReference type="RefSeq" id="WP_208567658.1">
    <property type="nucleotide sequence ID" value="NZ_JAGFWR010000006.1"/>
</dbReference>
<keyword evidence="3" id="KW-1185">Reference proteome</keyword>
<dbReference type="PRINTS" id="PR00189">
    <property type="entry name" value="TRNSTHYRETIN"/>
</dbReference>
<dbReference type="Gene3D" id="2.60.40.180">
    <property type="entry name" value="Transthyretin/hydroxyisourate hydrolase domain"/>
    <property type="match status" value="1"/>
</dbReference>
<reference evidence="2 3" key="1">
    <citation type="submission" date="2021-03" db="EMBL/GenBank/DDBJ databases">
        <authorList>
            <person name="Lee D.-H."/>
        </authorList>
    </citation>
    <scope>NUCLEOTIDE SEQUENCE [LARGE SCALE GENOMIC DNA]</scope>
    <source>
        <strain evidence="2 3">MMS20-R2-23</strain>
    </source>
</reference>
<feature type="domain" description="Transthyretin/hydroxyisourate hydrolase" evidence="1">
    <location>
        <begin position="3"/>
        <end position="101"/>
    </location>
</feature>
<protein>
    <submittedName>
        <fullName evidence="2">Hydroxyisourate hydrolase</fullName>
    </submittedName>
</protein>
<sequence length="111" mass="12068">MSVSVRVVDGIYGRPAAGLAVTLSREFDGEFVRRWTGRADESGQVLSMRELSLPHGAYRLEFDLGEYFSTLGYAPKNSSIGVCFTANPGQVYQITLLVSPANCIIFSEAGQ</sequence>
<dbReference type="InterPro" id="IPR000895">
    <property type="entry name" value="Transthyretin/HIU_hydrolase"/>
</dbReference>
<proteinExistence type="predicted"/>
<evidence type="ECO:0000313" key="3">
    <source>
        <dbReference type="Proteomes" id="UP000671399"/>
    </source>
</evidence>
<dbReference type="GO" id="GO:0016787">
    <property type="term" value="F:hydrolase activity"/>
    <property type="evidence" value="ECO:0007669"/>
    <property type="project" value="UniProtKB-KW"/>
</dbReference>
<name>A0ABS3V8S1_9ACTN</name>
<accession>A0ABS3V8S1</accession>
<organism evidence="2 3">
    <name type="scientific">Micromonospora antibiotica</name>
    <dbReference type="NCBI Taxonomy" id="2807623"/>
    <lineage>
        <taxon>Bacteria</taxon>
        <taxon>Bacillati</taxon>
        <taxon>Actinomycetota</taxon>
        <taxon>Actinomycetes</taxon>
        <taxon>Micromonosporales</taxon>
        <taxon>Micromonosporaceae</taxon>
        <taxon>Micromonospora</taxon>
    </lineage>
</organism>
<evidence type="ECO:0000259" key="1">
    <source>
        <dbReference type="Pfam" id="PF00576"/>
    </source>
</evidence>
<gene>
    <name evidence="2" type="ORF">JQN83_14490</name>
</gene>
<dbReference type="SUPFAM" id="SSF49472">
    <property type="entry name" value="Transthyretin (synonym: prealbumin)"/>
    <property type="match status" value="1"/>
</dbReference>
<dbReference type="Proteomes" id="UP000671399">
    <property type="component" value="Unassembled WGS sequence"/>
</dbReference>